<dbReference type="EMBL" id="JBHTAS010000001">
    <property type="protein sequence ID" value="MFC7138753.1"/>
    <property type="molecule type" value="Genomic_DNA"/>
</dbReference>
<keyword evidence="3" id="KW-1185">Reference proteome</keyword>
<evidence type="ECO:0000256" key="1">
    <source>
        <dbReference type="SAM" id="Phobius"/>
    </source>
</evidence>
<dbReference type="RefSeq" id="WP_274324367.1">
    <property type="nucleotide sequence ID" value="NZ_CP118158.1"/>
</dbReference>
<gene>
    <name evidence="2" type="ORF">ACFQMA_02740</name>
</gene>
<feature type="transmembrane region" description="Helical" evidence="1">
    <location>
        <begin position="15"/>
        <end position="38"/>
    </location>
</feature>
<name>A0ABD5XU89_9EURY</name>
<dbReference type="GeneID" id="78818995"/>
<keyword evidence="1" id="KW-1133">Transmembrane helix</keyword>
<keyword evidence="1" id="KW-0812">Transmembrane</keyword>
<feature type="transmembrane region" description="Helical" evidence="1">
    <location>
        <begin position="44"/>
        <end position="70"/>
    </location>
</feature>
<dbReference type="AlphaFoldDB" id="A0ABD5XU89"/>
<reference evidence="2 3" key="1">
    <citation type="journal article" date="2019" name="Int. J. Syst. Evol. Microbiol.">
        <title>The Global Catalogue of Microorganisms (GCM) 10K type strain sequencing project: providing services to taxonomists for standard genome sequencing and annotation.</title>
        <authorList>
            <consortium name="The Broad Institute Genomics Platform"/>
            <consortium name="The Broad Institute Genome Sequencing Center for Infectious Disease"/>
            <person name="Wu L."/>
            <person name="Ma J."/>
        </authorList>
    </citation>
    <scope>NUCLEOTIDE SEQUENCE [LARGE SCALE GENOMIC DNA]</scope>
    <source>
        <strain evidence="2 3">XZYJT29</strain>
    </source>
</reference>
<dbReference type="Proteomes" id="UP001596432">
    <property type="component" value="Unassembled WGS sequence"/>
</dbReference>
<organism evidence="2 3">
    <name type="scientific">Halosimplex aquaticum</name>
    <dbReference type="NCBI Taxonomy" id="3026162"/>
    <lineage>
        <taxon>Archaea</taxon>
        <taxon>Methanobacteriati</taxon>
        <taxon>Methanobacteriota</taxon>
        <taxon>Stenosarchaea group</taxon>
        <taxon>Halobacteria</taxon>
        <taxon>Halobacteriales</taxon>
        <taxon>Haloarculaceae</taxon>
        <taxon>Halosimplex</taxon>
    </lineage>
</organism>
<comment type="caution">
    <text evidence="2">The sequence shown here is derived from an EMBL/GenBank/DDBJ whole genome shotgun (WGS) entry which is preliminary data.</text>
</comment>
<keyword evidence="1" id="KW-0472">Membrane</keyword>
<accession>A0ABD5XU89</accession>
<evidence type="ECO:0000313" key="2">
    <source>
        <dbReference type="EMBL" id="MFC7138753.1"/>
    </source>
</evidence>
<evidence type="ECO:0000313" key="3">
    <source>
        <dbReference type="Proteomes" id="UP001596432"/>
    </source>
</evidence>
<sequence>MAQANTVTRSIRRHWPILGGAVSSTLLVVGLVIVAVGAALNTGVWAGILGIVGILLVLVALVSRGLILLYRKL</sequence>
<protein>
    <submittedName>
        <fullName evidence="2">Uncharacterized protein</fullName>
    </submittedName>
</protein>
<proteinExistence type="predicted"/>